<reference evidence="2" key="1">
    <citation type="submission" date="2009-12" db="EMBL/GenBank/DDBJ databases">
        <title>Complete sequence of Treponema primitia strain ZAS-2.</title>
        <authorList>
            <person name="Tetu S.G."/>
            <person name="Matson E."/>
            <person name="Ren Q."/>
            <person name="Seshadri R."/>
            <person name="Elbourne L."/>
            <person name="Hassan K.A."/>
            <person name="Durkin A."/>
            <person name="Radune D."/>
            <person name="Mohamoud Y."/>
            <person name="Shay R."/>
            <person name="Jin S."/>
            <person name="Zhang X."/>
            <person name="Lucey K."/>
            <person name="Ballor N.R."/>
            <person name="Ottesen E."/>
            <person name="Rosenthal R."/>
            <person name="Allen A."/>
            <person name="Leadbetter J.R."/>
            <person name="Paulsen I.T."/>
        </authorList>
    </citation>
    <scope>NUCLEOTIDE SEQUENCE [LARGE SCALE GENOMIC DNA]</scope>
    <source>
        <strain evidence="2">ATCC BAA-887 / DSM 12427 / ZAS-2</strain>
    </source>
</reference>
<proteinExistence type="predicted"/>
<dbReference type="AlphaFoldDB" id="F5YQ93"/>
<name>F5YQ93_TREPZ</name>
<gene>
    <name evidence="1" type="ordered locus">TREPR_3751</name>
</gene>
<protein>
    <submittedName>
        <fullName evidence="1">Uncharacterized protein</fullName>
    </submittedName>
</protein>
<accession>F5YQ93</accession>
<organism evidence="1 2">
    <name type="scientific">Treponema primitia (strain ATCC BAA-887 / DSM 12427 / ZAS-2)</name>
    <dbReference type="NCBI Taxonomy" id="545694"/>
    <lineage>
        <taxon>Bacteria</taxon>
        <taxon>Pseudomonadati</taxon>
        <taxon>Spirochaetota</taxon>
        <taxon>Spirochaetia</taxon>
        <taxon>Spirochaetales</taxon>
        <taxon>Treponemataceae</taxon>
        <taxon>Treponema</taxon>
    </lineage>
</organism>
<keyword evidence="2" id="KW-1185">Reference proteome</keyword>
<sequence length="163" mass="19042">MFLDSFKKNIINQLVAADDGRVLHTPMEPYFLAFTGQFSPGMPFTFYFEDRNKPVLFVYDPTPIDRRSSHASFLEHCEGIKANILPITSFMQKLADEGYVTVRPLDYNERPELPPDYANLWRKYKQFYSDVMNGLSFVCFSRFVPEQKLYDVWVKFNPKVLAG</sequence>
<evidence type="ECO:0000313" key="2">
    <source>
        <dbReference type="Proteomes" id="UP000009223"/>
    </source>
</evidence>
<reference evidence="1 2" key="2">
    <citation type="journal article" date="2011" name="ISME J.">
        <title>RNA-seq reveals cooperative metabolic interactions between two termite-gut spirochete species in co-culture.</title>
        <authorList>
            <person name="Rosenthal A.Z."/>
            <person name="Matson E.G."/>
            <person name="Eldar A."/>
            <person name="Leadbetter J.R."/>
        </authorList>
    </citation>
    <scope>NUCLEOTIDE SEQUENCE [LARGE SCALE GENOMIC DNA]</scope>
    <source>
        <strain evidence="2">ATCC BAA-887 / DSM 12427 / ZAS-2</strain>
    </source>
</reference>
<dbReference type="Proteomes" id="UP000009223">
    <property type="component" value="Chromosome"/>
</dbReference>
<dbReference type="KEGG" id="tpi:TREPR_3751"/>
<dbReference type="HOGENOM" id="CLU_1626341_0_0_12"/>
<evidence type="ECO:0000313" key="1">
    <source>
        <dbReference type="EMBL" id="AEF83864.1"/>
    </source>
</evidence>
<dbReference type="RefSeq" id="WP_015706581.1">
    <property type="nucleotide sequence ID" value="NC_015578.1"/>
</dbReference>
<dbReference type="EMBL" id="CP001843">
    <property type="protein sequence ID" value="AEF83864.1"/>
    <property type="molecule type" value="Genomic_DNA"/>
</dbReference>